<feature type="domain" description="N-sulphoglucosamine sulphohydrolase C-terminal" evidence="4">
    <location>
        <begin position="349"/>
        <end position="502"/>
    </location>
</feature>
<dbReference type="Pfam" id="PF16347">
    <property type="entry name" value="SGSH_C"/>
    <property type="match status" value="1"/>
</dbReference>
<accession>A0A9X2FJQ1</accession>
<comment type="caution">
    <text evidence="5">The sequence shown here is derived from an EMBL/GenBank/DDBJ whole genome shotgun (WGS) entry which is preliminary data.</text>
</comment>
<evidence type="ECO:0000256" key="3">
    <source>
        <dbReference type="SAM" id="SignalP"/>
    </source>
</evidence>
<reference evidence="5" key="1">
    <citation type="submission" date="2022-06" db="EMBL/GenBank/DDBJ databases">
        <title>Aeoliella straminimaris, a novel planctomycete from sediments.</title>
        <authorList>
            <person name="Vitorino I.R."/>
            <person name="Lage O.M."/>
        </authorList>
    </citation>
    <scope>NUCLEOTIDE SEQUENCE</scope>
    <source>
        <strain evidence="5">ICT_H6.2</strain>
    </source>
</reference>
<keyword evidence="2" id="KW-0378">Hydrolase</keyword>
<dbReference type="InterPro" id="IPR032506">
    <property type="entry name" value="SGSH_C"/>
</dbReference>
<feature type="signal peptide" evidence="3">
    <location>
        <begin position="1"/>
        <end position="25"/>
    </location>
</feature>
<dbReference type="EMBL" id="JAMXLR010000092">
    <property type="protein sequence ID" value="MCO6047656.1"/>
    <property type="molecule type" value="Genomic_DNA"/>
</dbReference>
<keyword evidence="3" id="KW-0732">Signal</keyword>
<dbReference type="InterPro" id="IPR017850">
    <property type="entry name" value="Alkaline_phosphatase_core_sf"/>
</dbReference>
<dbReference type="PANTHER" id="PTHR43108:SF6">
    <property type="entry name" value="N-SULPHOGLUCOSAMINE SULPHOHYDROLASE"/>
    <property type="match status" value="1"/>
</dbReference>
<evidence type="ECO:0000256" key="2">
    <source>
        <dbReference type="ARBA" id="ARBA00022801"/>
    </source>
</evidence>
<dbReference type="Gene3D" id="3.40.720.10">
    <property type="entry name" value="Alkaline Phosphatase, subunit A"/>
    <property type="match status" value="1"/>
</dbReference>
<dbReference type="CDD" id="cd16031">
    <property type="entry name" value="G6S_like"/>
    <property type="match status" value="1"/>
</dbReference>
<dbReference type="SUPFAM" id="SSF53649">
    <property type="entry name" value="Alkaline phosphatase-like"/>
    <property type="match status" value="1"/>
</dbReference>
<gene>
    <name evidence="5" type="ORF">NG895_27440</name>
</gene>
<organism evidence="5 6">
    <name type="scientific">Aeoliella straminimaris</name>
    <dbReference type="NCBI Taxonomy" id="2954799"/>
    <lineage>
        <taxon>Bacteria</taxon>
        <taxon>Pseudomonadati</taxon>
        <taxon>Planctomycetota</taxon>
        <taxon>Planctomycetia</taxon>
        <taxon>Pirellulales</taxon>
        <taxon>Lacipirellulaceae</taxon>
        <taxon>Aeoliella</taxon>
    </lineage>
</organism>
<evidence type="ECO:0000313" key="6">
    <source>
        <dbReference type="Proteomes" id="UP001155241"/>
    </source>
</evidence>
<proteinExistence type="inferred from homology"/>
<dbReference type="Proteomes" id="UP001155241">
    <property type="component" value="Unassembled WGS sequence"/>
</dbReference>
<dbReference type="PANTHER" id="PTHR43108">
    <property type="entry name" value="N-ACETYLGLUCOSAMINE-6-SULFATASE FAMILY MEMBER"/>
    <property type="match status" value="1"/>
</dbReference>
<evidence type="ECO:0000259" key="4">
    <source>
        <dbReference type="Pfam" id="PF16347"/>
    </source>
</evidence>
<comment type="similarity">
    <text evidence="1">Belongs to the sulfatase family.</text>
</comment>
<protein>
    <submittedName>
        <fullName evidence="5">Sulfatase</fullName>
    </submittedName>
</protein>
<dbReference type="GO" id="GO:0016787">
    <property type="term" value="F:hydrolase activity"/>
    <property type="evidence" value="ECO:0007669"/>
    <property type="project" value="UniProtKB-KW"/>
</dbReference>
<dbReference type="AlphaFoldDB" id="A0A9X2FJQ1"/>
<feature type="chain" id="PRO_5040806146" evidence="3">
    <location>
        <begin position="26"/>
        <end position="515"/>
    </location>
</feature>
<evidence type="ECO:0000313" key="5">
    <source>
        <dbReference type="EMBL" id="MCO6047656.1"/>
    </source>
</evidence>
<name>A0A9X2FJQ1_9BACT</name>
<dbReference type="InterPro" id="IPR024607">
    <property type="entry name" value="Sulfatase_CS"/>
</dbReference>
<evidence type="ECO:0000256" key="1">
    <source>
        <dbReference type="ARBA" id="ARBA00008779"/>
    </source>
</evidence>
<dbReference type="Pfam" id="PF01663">
    <property type="entry name" value="Phosphodiest"/>
    <property type="match status" value="1"/>
</dbReference>
<keyword evidence="6" id="KW-1185">Reference proteome</keyword>
<dbReference type="InterPro" id="IPR002591">
    <property type="entry name" value="Phosphodiest/P_Trfase"/>
</dbReference>
<dbReference type="PROSITE" id="PS00523">
    <property type="entry name" value="SULFATASE_1"/>
    <property type="match status" value="1"/>
</dbReference>
<dbReference type="RefSeq" id="WP_252855766.1">
    <property type="nucleotide sequence ID" value="NZ_JAMXLR010000092.1"/>
</dbReference>
<sequence>MRFTSNLVVVLLALSAVALGSFAKAADKQPNILFIFSDDHAYQAISAYGSNRNQTPNIDRIANEGMRFDRCVVTNSICGPSRAVVLTGKYSHKNGFYDNYHSSFDGSQQTFPKLLQKAGYQTAMVGKWHLRTDPTGFDFWEVLPGQGRYYSPVFITPEGREVKEGYVTDVTTDTALDWLDKRRNPEKPFMLMLQHKAPHREWLPGPEHVADFNGEKIPEPETLFDDYRNRSDAAKEATMRVADHMRPMEDLKLWPEGAEYVERQFRLMSPEAQKAWKAAYKEENEAYFENPPTGDDKTHWNYQRYIKDYLRCIASVDDNVGRVLDYLDEHGLADNTVVVYSSDQGFYLGEHGWYDKRFMYEESFRTPLLVRWPGVVKPGSVEKRIVSNLDFAETFLDIAGVEIPDDMQGASIEPILRDEQGDDWRDAFYYHYYEGPPAVHTVARHYGVATDRYKLIHFYDLDQWELFDLQDDPNEMISVFNDPSYAEVRAELEGKLAQLREQLEVTSDDPQPLKK</sequence>
<dbReference type="PROSITE" id="PS00149">
    <property type="entry name" value="SULFATASE_2"/>
    <property type="match status" value="1"/>
</dbReference>